<comment type="caution">
    <text evidence="7">The sequence shown here is derived from an EMBL/GenBank/DDBJ whole genome shotgun (WGS) entry which is preliminary data.</text>
</comment>
<dbReference type="AlphaFoldDB" id="A0A1X1U5K0"/>
<dbReference type="Proteomes" id="UP000193010">
    <property type="component" value="Unassembled WGS sequence"/>
</dbReference>
<accession>A0A1X1U5K0</accession>
<evidence type="ECO:0000256" key="3">
    <source>
        <dbReference type="ARBA" id="ARBA00022989"/>
    </source>
</evidence>
<evidence type="ECO:0000256" key="1">
    <source>
        <dbReference type="ARBA" id="ARBA00004651"/>
    </source>
</evidence>
<feature type="transmembrane region" description="Helical" evidence="5">
    <location>
        <begin position="208"/>
        <end position="225"/>
    </location>
</feature>
<feature type="transmembrane region" description="Helical" evidence="5">
    <location>
        <begin position="245"/>
        <end position="267"/>
    </location>
</feature>
<feature type="transmembrane region" description="Helical" evidence="5">
    <location>
        <begin position="104"/>
        <end position="127"/>
    </location>
</feature>
<keyword evidence="2 5" id="KW-0812">Transmembrane</keyword>
<dbReference type="EMBL" id="LQOV01000015">
    <property type="protein sequence ID" value="ORV52096.1"/>
    <property type="molecule type" value="Genomic_DNA"/>
</dbReference>
<feature type="transmembrane region" description="Helical" evidence="5">
    <location>
        <begin position="337"/>
        <end position="357"/>
    </location>
</feature>
<evidence type="ECO:0000256" key="5">
    <source>
        <dbReference type="SAM" id="Phobius"/>
    </source>
</evidence>
<dbReference type="GO" id="GO:0022857">
    <property type="term" value="F:transmembrane transporter activity"/>
    <property type="evidence" value="ECO:0007669"/>
    <property type="project" value="InterPro"/>
</dbReference>
<dbReference type="Gene3D" id="1.20.1250.20">
    <property type="entry name" value="MFS general substrate transporter like domains"/>
    <property type="match status" value="2"/>
</dbReference>
<evidence type="ECO:0000313" key="8">
    <source>
        <dbReference type="Proteomes" id="UP000193010"/>
    </source>
</evidence>
<feature type="domain" description="Major facilitator superfamily (MFS) profile" evidence="6">
    <location>
        <begin position="210"/>
        <end position="397"/>
    </location>
</feature>
<feature type="transmembrane region" description="Helical" evidence="5">
    <location>
        <begin position="301"/>
        <end position="325"/>
    </location>
</feature>
<gene>
    <name evidence="7" type="ORF">AWC05_21385</name>
</gene>
<feature type="transmembrane region" description="Helical" evidence="5">
    <location>
        <begin position="274"/>
        <end position="295"/>
    </location>
</feature>
<evidence type="ECO:0000256" key="4">
    <source>
        <dbReference type="ARBA" id="ARBA00023136"/>
    </source>
</evidence>
<dbReference type="InterPro" id="IPR011701">
    <property type="entry name" value="MFS"/>
</dbReference>
<dbReference type="InterPro" id="IPR020846">
    <property type="entry name" value="MFS_dom"/>
</dbReference>
<dbReference type="SUPFAM" id="SSF103473">
    <property type="entry name" value="MFS general substrate transporter"/>
    <property type="match status" value="1"/>
</dbReference>
<evidence type="ECO:0000259" key="6">
    <source>
        <dbReference type="PROSITE" id="PS50850"/>
    </source>
</evidence>
<feature type="transmembrane region" description="Helical" evidence="5">
    <location>
        <begin position="369"/>
        <end position="387"/>
    </location>
</feature>
<feature type="transmembrane region" description="Helical" evidence="5">
    <location>
        <begin position="12"/>
        <end position="32"/>
    </location>
</feature>
<feature type="transmembrane region" description="Helical" evidence="5">
    <location>
        <begin position="139"/>
        <end position="157"/>
    </location>
</feature>
<protein>
    <recommendedName>
        <fullName evidence="6">Major facilitator superfamily (MFS) profile domain-containing protein</fullName>
    </recommendedName>
</protein>
<dbReference type="Pfam" id="PF07690">
    <property type="entry name" value="MFS_1"/>
    <property type="match status" value="1"/>
</dbReference>
<comment type="subcellular location">
    <subcellularLocation>
        <location evidence="1">Cell membrane</location>
        <topology evidence="1">Multi-pass membrane protein</topology>
    </subcellularLocation>
</comment>
<dbReference type="GO" id="GO:0005886">
    <property type="term" value="C:plasma membrane"/>
    <property type="evidence" value="ECO:0007669"/>
    <property type="project" value="UniProtKB-SubCell"/>
</dbReference>
<organism evidence="7 8">
    <name type="scientific">Mycobacterium florentinum</name>
    <dbReference type="NCBI Taxonomy" id="292462"/>
    <lineage>
        <taxon>Bacteria</taxon>
        <taxon>Bacillati</taxon>
        <taxon>Actinomycetota</taxon>
        <taxon>Actinomycetes</taxon>
        <taxon>Mycobacteriales</taxon>
        <taxon>Mycobacteriaceae</taxon>
        <taxon>Mycobacterium</taxon>
        <taxon>Mycobacterium simiae complex</taxon>
    </lineage>
</organism>
<keyword evidence="8" id="KW-1185">Reference proteome</keyword>
<proteinExistence type="predicted"/>
<keyword evidence="3 5" id="KW-1133">Transmembrane helix</keyword>
<evidence type="ECO:0000313" key="7">
    <source>
        <dbReference type="EMBL" id="ORV52096.1"/>
    </source>
</evidence>
<dbReference type="InterPro" id="IPR036259">
    <property type="entry name" value="MFS_trans_sf"/>
</dbReference>
<keyword evidence="4 5" id="KW-0472">Membrane</keyword>
<evidence type="ECO:0000256" key="2">
    <source>
        <dbReference type="ARBA" id="ARBA00022692"/>
    </source>
</evidence>
<sequence length="397" mass="41421">MPRGVSTRVGLYFGLLQLAFGLTWVGYVIYLPQLAAQAGISAGVVGWLLVCDQIIFACCDWAAGVAVDRVARMVGRVGWIIAAATSVSALAFLLLPLVSRSGAYIFVALIVVWAITSSALRAPPLALLGRYTPDGRQPWVSSLFVVGTGMATASTPFLTGRLTTYDPRILFGASAVSVFAVTLSIVWAEKTLTRTAPPEKEAPTEFRVGILLMFLAAVLVAQLGFQVHSSLNAQRLFAKYAEPSGLPALLSLFWIGFALLTPLASLLAKRLGGLVAMMVGAVIAAGSAWAAALATDVVSLGIAQFVCGAAWGAVMVGAVVTAFAIGRHGREGTAAGALFSVIAVATMARIALVTAHGDRVAAVASALPWLPTVSWLAVALLLPPVLLRMRRVPQPAT</sequence>
<reference evidence="7 8" key="1">
    <citation type="submission" date="2016-01" db="EMBL/GenBank/DDBJ databases">
        <title>The new phylogeny of the genus Mycobacterium.</title>
        <authorList>
            <person name="Tarcisio F."/>
            <person name="Conor M."/>
            <person name="Antonella G."/>
            <person name="Elisabetta G."/>
            <person name="Giulia F.S."/>
            <person name="Sara T."/>
            <person name="Anna F."/>
            <person name="Clotilde B."/>
            <person name="Roberto B."/>
            <person name="Veronica D.S."/>
            <person name="Fabio R."/>
            <person name="Monica P."/>
            <person name="Olivier J."/>
            <person name="Enrico T."/>
            <person name="Nicola S."/>
        </authorList>
    </citation>
    <scope>NUCLEOTIDE SEQUENCE [LARGE SCALE GENOMIC DNA]</scope>
    <source>
        <strain evidence="7 8">DSM 44852</strain>
    </source>
</reference>
<feature type="transmembrane region" description="Helical" evidence="5">
    <location>
        <begin position="169"/>
        <end position="188"/>
    </location>
</feature>
<name>A0A1X1U5K0_MYCFL</name>
<feature type="transmembrane region" description="Helical" evidence="5">
    <location>
        <begin position="44"/>
        <end position="67"/>
    </location>
</feature>
<dbReference type="OrthoDB" id="4701669at2"/>
<dbReference type="RefSeq" id="WP_085222224.1">
    <property type="nucleotide sequence ID" value="NZ_JACKVN010000013.1"/>
</dbReference>
<dbReference type="STRING" id="292462.AWC05_21385"/>
<dbReference type="PROSITE" id="PS50850">
    <property type="entry name" value="MFS"/>
    <property type="match status" value="1"/>
</dbReference>
<feature type="transmembrane region" description="Helical" evidence="5">
    <location>
        <begin position="79"/>
        <end position="98"/>
    </location>
</feature>